<organism evidence="1 2">
    <name type="scientific">Entomophthora muscae</name>
    <dbReference type="NCBI Taxonomy" id="34485"/>
    <lineage>
        <taxon>Eukaryota</taxon>
        <taxon>Fungi</taxon>
        <taxon>Fungi incertae sedis</taxon>
        <taxon>Zoopagomycota</taxon>
        <taxon>Entomophthoromycotina</taxon>
        <taxon>Entomophthoromycetes</taxon>
        <taxon>Entomophthorales</taxon>
        <taxon>Entomophthoraceae</taxon>
        <taxon>Entomophthora</taxon>
    </lineage>
</organism>
<gene>
    <name evidence="1" type="ORF">DSO57_1036560</name>
</gene>
<evidence type="ECO:0000313" key="2">
    <source>
        <dbReference type="Proteomes" id="UP001165960"/>
    </source>
</evidence>
<name>A0ACC2RE11_9FUNG</name>
<dbReference type="Proteomes" id="UP001165960">
    <property type="component" value="Unassembled WGS sequence"/>
</dbReference>
<dbReference type="EMBL" id="QTSX02007455">
    <property type="protein sequence ID" value="KAJ9048289.1"/>
    <property type="molecule type" value="Genomic_DNA"/>
</dbReference>
<proteinExistence type="predicted"/>
<accession>A0ACC2RE11</accession>
<evidence type="ECO:0000313" key="1">
    <source>
        <dbReference type="EMBL" id="KAJ9048289.1"/>
    </source>
</evidence>
<protein>
    <submittedName>
        <fullName evidence="1">Uncharacterized protein</fullName>
    </submittedName>
</protein>
<sequence>MQTFVPPLAKGLGPLAGIIMGRSAHNPSVVITSDKLLSTMLIEKPQLQDSNPGILWAASPRGQPPAVFWAQTRAVFDFGKSFKA</sequence>
<reference evidence="1" key="1">
    <citation type="submission" date="2022-04" db="EMBL/GenBank/DDBJ databases">
        <title>Genome of the entomopathogenic fungus Entomophthora muscae.</title>
        <authorList>
            <person name="Elya C."/>
            <person name="Lovett B.R."/>
            <person name="Lee E."/>
            <person name="Macias A.M."/>
            <person name="Hajek A.E."/>
            <person name="De Bivort B.L."/>
            <person name="Kasson M.T."/>
            <person name="De Fine Licht H.H."/>
            <person name="Stajich J.E."/>
        </authorList>
    </citation>
    <scope>NUCLEOTIDE SEQUENCE</scope>
    <source>
        <strain evidence="1">Berkeley</strain>
    </source>
</reference>
<keyword evidence="2" id="KW-1185">Reference proteome</keyword>
<comment type="caution">
    <text evidence="1">The sequence shown here is derived from an EMBL/GenBank/DDBJ whole genome shotgun (WGS) entry which is preliminary data.</text>
</comment>